<dbReference type="Proteomes" id="UP000746747">
    <property type="component" value="Unassembled WGS sequence"/>
</dbReference>
<name>A0A8J2MHS1_9BILA</name>
<dbReference type="OrthoDB" id="10483635at2759"/>
<evidence type="ECO:0000313" key="2">
    <source>
        <dbReference type="Proteomes" id="UP000746747"/>
    </source>
</evidence>
<protein>
    <submittedName>
        <fullName evidence="1">Uncharacterized protein</fullName>
    </submittedName>
</protein>
<keyword evidence="2" id="KW-1185">Reference proteome</keyword>
<evidence type="ECO:0000313" key="1">
    <source>
        <dbReference type="EMBL" id="CAG9529649.1"/>
    </source>
</evidence>
<dbReference type="EMBL" id="CAKAEH010000049">
    <property type="protein sequence ID" value="CAG9529649.1"/>
    <property type="molecule type" value="Genomic_DNA"/>
</dbReference>
<proteinExistence type="predicted"/>
<reference evidence="1" key="1">
    <citation type="submission" date="2021-09" db="EMBL/GenBank/DDBJ databases">
        <authorList>
            <consortium name="Pathogen Informatics"/>
        </authorList>
    </citation>
    <scope>NUCLEOTIDE SEQUENCE</scope>
</reference>
<sequence length="294" mass="33108">MPMRWIYIACHYPYPEHYPYECYKSYLTPVAFRNNTLSSCKKTGANTGSSGDSNGSSSSERFCTVSTKQHYHNNVTTSITIPYDISHSKQSSAIVLQNAQKKVDKVVVEAASFKQKKDLIKGSHPFMMTQPTDCSQSSCLSQNLLPPIHETLPSFRQPSSLLNETTVSGSHRYRLQNQMTSTVEKRLPDSFERNQQQRLTTHLPVTSKNTTVMQDVCSGGGSDAINSDTMYTQQQITMVSSADCMYNRRRQQLATAERSNSMNAYDQGSHIVFILASSKQWNSFLILSIPYEYA</sequence>
<comment type="caution">
    <text evidence="1">The sequence shown here is derived from an EMBL/GenBank/DDBJ whole genome shotgun (WGS) entry which is preliminary data.</text>
</comment>
<gene>
    <name evidence="1" type="ORF">CJOHNSTONI_LOCUS211</name>
</gene>
<dbReference type="AlphaFoldDB" id="A0A8J2MHS1"/>
<organism evidence="1 2">
    <name type="scientific">Cercopithifilaria johnstoni</name>
    <dbReference type="NCBI Taxonomy" id="2874296"/>
    <lineage>
        <taxon>Eukaryota</taxon>
        <taxon>Metazoa</taxon>
        <taxon>Ecdysozoa</taxon>
        <taxon>Nematoda</taxon>
        <taxon>Chromadorea</taxon>
        <taxon>Rhabditida</taxon>
        <taxon>Spirurina</taxon>
        <taxon>Spiruromorpha</taxon>
        <taxon>Filarioidea</taxon>
        <taxon>Onchocercidae</taxon>
        <taxon>Cercopithifilaria</taxon>
    </lineage>
</organism>
<accession>A0A8J2MHS1</accession>